<dbReference type="PROSITE" id="PS51186">
    <property type="entry name" value="GNAT"/>
    <property type="match status" value="1"/>
</dbReference>
<dbReference type="InterPro" id="IPR016181">
    <property type="entry name" value="Acyl_CoA_acyltransferase"/>
</dbReference>
<dbReference type="AlphaFoldDB" id="A0A1I0Z5M2"/>
<name>A0A1I0Z5M2_9ACTN</name>
<organism evidence="2 3">
    <name type="scientific">Nocardioides alpinus</name>
    <dbReference type="NCBI Taxonomy" id="748909"/>
    <lineage>
        <taxon>Bacteria</taxon>
        <taxon>Bacillati</taxon>
        <taxon>Actinomycetota</taxon>
        <taxon>Actinomycetes</taxon>
        <taxon>Propionibacteriales</taxon>
        <taxon>Nocardioidaceae</taxon>
        <taxon>Nocardioides</taxon>
    </lineage>
</organism>
<protein>
    <submittedName>
        <fullName evidence="2">Protein N-acetyltransferase, RimJ/RimL family</fullName>
    </submittedName>
</protein>
<dbReference type="Gene3D" id="3.40.630.30">
    <property type="match status" value="1"/>
</dbReference>
<proteinExistence type="predicted"/>
<dbReference type="InterPro" id="IPR000182">
    <property type="entry name" value="GNAT_dom"/>
</dbReference>
<gene>
    <name evidence="2" type="ORF">SAMN05192575_10560</name>
</gene>
<evidence type="ECO:0000313" key="3">
    <source>
        <dbReference type="Proteomes" id="UP000199113"/>
    </source>
</evidence>
<feature type="domain" description="N-acetyltransferase" evidence="1">
    <location>
        <begin position="25"/>
        <end position="184"/>
    </location>
</feature>
<dbReference type="STRING" id="748909.SAMN05192575_10560"/>
<dbReference type="InterPro" id="IPR051531">
    <property type="entry name" value="N-acetyltransferase"/>
</dbReference>
<dbReference type="PANTHER" id="PTHR43792">
    <property type="entry name" value="GNAT FAMILY, PUTATIVE (AFU_ORTHOLOGUE AFUA_3G00765)-RELATED-RELATED"/>
    <property type="match status" value="1"/>
</dbReference>
<dbReference type="Pfam" id="PF13302">
    <property type="entry name" value="Acetyltransf_3"/>
    <property type="match status" value="1"/>
</dbReference>
<reference evidence="2" key="1">
    <citation type="submission" date="2016-10" db="EMBL/GenBank/DDBJ databases">
        <authorList>
            <person name="de Groot N.N."/>
        </authorList>
    </citation>
    <scope>NUCLEOTIDE SEQUENCE [LARGE SCALE GENOMIC DNA]</scope>
    <source>
        <strain evidence="2">CGMCC 1.10697</strain>
    </source>
</reference>
<evidence type="ECO:0000259" key="1">
    <source>
        <dbReference type="PROSITE" id="PS51186"/>
    </source>
</evidence>
<dbReference type="GO" id="GO:0016747">
    <property type="term" value="F:acyltransferase activity, transferring groups other than amino-acyl groups"/>
    <property type="evidence" value="ECO:0007669"/>
    <property type="project" value="InterPro"/>
</dbReference>
<dbReference type="CDD" id="cd04301">
    <property type="entry name" value="NAT_SF"/>
    <property type="match status" value="1"/>
</dbReference>
<dbReference type="SUPFAM" id="SSF55729">
    <property type="entry name" value="Acyl-CoA N-acyltransferases (Nat)"/>
    <property type="match status" value="1"/>
</dbReference>
<dbReference type="EMBL" id="FOKC01000005">
    <property type="protein sequence ID" value="SFB21039.1"/>
    <property type="molecule type" value="Genomic_DNA"/>
</dbReference>
<accession>A0A1I0Z5M2</accession>
<dbReference type="Proteomes" id="UP000199113">
    <property type="component" value="Unassembled WGS sequence"/>
</dbReference>
<keyword evidence="2" id="KW-0808">Transferase</keyword>
<dbReference type="PANTHER" id="PTHR43792:SF1">
    <property type="entry name" value="N-ACETYLTRANSFERASE DOMAIN-CONTAINING PROTEIN"/>
    <property type="match status" value="1"/>
</dbReference>
<sequence length="205" mass="22440">MADTVPGCDALPVHTTPWPIRLDDLLFREAVEQDLDALLSFRNDPDVNRFMVRTHVEPEELRRDWLAVPESPTEFSCVVERAGRVVAMGFLDVVDGPGQDGAPTGTDGLIGYIVDPRYTGQGIGRATARVLLQAAFDGLGLRRVTAAAYADNPASVRILESAGMRRERLSRQALWHDELGWLDEVGYAILADEWAARAPAGARSS</sequence>
<evidence type="ECO:0000313" key="2">
    <source>
        <dbReference type="EMBL" id="SFB21039.1"/>
    </source>
</evidence>